<sequence length="122" mass="13229">MGSTERVQAVLDDVKTAPIPEAEKALFAFVDQLNDAPGDVRREDVERLKAAGWTDEAVYDAVSVCALFNFYNRWIDGTGVQGLSPAMYERSAKRMAAGGYLPAPPRAPHRHPPAGTRSADIA</sequence>
<dbReference type="GO" id="GO:0004601">
    <property type="term" value="F:peroxidase activity"/>
    <property type="evidence" value="ECO:0007669"/>
    <property type="project" value="UniProtKB-KW"/>
</dbReference>
<dbReference type="OrthoDB" id="122912at2"/>
<accession>A0A3A8R4G8</accession>
<dbReference type="InterPro" id="IPR029032">
    <property type="entry name" value="AhpD-like"/>
</dbReference>
<name>A0A3A8R4G8_9BACT</name>
<evidence type="ECO:0000256" key="1">
    <source>
        <dbReference type="SAM" id="MobiDB-lite"/>
    </source>
</evidence>
<dbReference type="EMBL" id="RAWM01000001">
    <property type="protein sequence ID" value="RKH74150.1"/>
    <property type="molecule type" value="Genomic_DNA"/>
</dbReference>
<comment type="caution">
    <text evidence="2">The sequence shown here is derived from an EMBL/GenBank/DDBJ whole genome shotgun (WGS) entry which is preliminary data.</text>
</comment>
<keyword evidence="2" id="KW-0575">Peroxidase</keyword>
<dbReference type="SUPFAM" id="SSF69118">
    <property type="entry name" value="AhpD-like"/>
    <property type="match status" value="1"/>
</dbReference>
<organism evidence="2 3">
    <name type="scientific">Corallococcus interemptor</name>
    <dbReference type="NCBI Taxonomy" id="2316720"/>
    <lineage>
        <taxon>Bacteria</taxon>
        <taxon>Pseudomonadati</taxon>
        <taxon>Myxococcota</taxon>
        <taxon>Myxococcia</taxon>
        <taxon>Myxococcales</taxon>
        <taxon>Cystobacterineae</taxon>
        <taxon>Myxococcaceae</taxon>
        <taxon>Corallococcus</taxon>
    </lineage>
</organism>
<dbReference type="PANTHER" id="PTHR35446">
    <property type="entry name" value="SI:CH211-175M2.5"/>
    <property type="match status" value="1"/>
</dbReference>
<evidence type="ECO:0000313" key="3">
    <source>
        <dbReference type="Proteomes" id="UP000282656"/>
    </source>
</evidence>
<protein>
    <submittedName>
        <fullName evidence="2">Peroxidase</fullName>
    </submittedName>
</protein>
<dbReference type="Proteomes" id="UP000282656">
    <property type="component" value="Unassembled WGS sequence"/>
</dbReference>
<feature type="region of interest" description="Disordered" evidence="1">
    <location>
        <begin position="99"/>
        <end position="122"/>
    </location>
</feature>
<evidence type="ECO:0000313" key="2">
    <source>
        <dbReference type="EMBL" id="RKH74150.1"/>
    </source>
</evidence>
<keyword evidence="2" id="KW-0560">Oxidoreductase</keyword>
<dbReference type="PANTHER" id="PTHR35446:SF2">
    <property type="entry name" value="CARBOXYMUCONOLACTONE DECARBOXYLASE-LIKE DOMAIN-CONTAINING PROTEIN"/>
    <property type="match status" value="1"/>
</dbReference>
<proteinExistence type="predicted"/>
<keyword evidence="3" id="KW-1185">Reference proteome</keyword>
<reference evidence="3" key="1">
    <citation type="submission" date="2018-09" db="EMBL/GenBank/DDBJ databases">
        <authorList>
            <person name="Livingstone P.G."/>
            <person name="Whitworth D.E."/>
        </authorList>
    </citation>
    <scope>NUCLEOTIDE SEQUENCE [LARGE SCALE GENOMIC DNA]</scope>
    <source>
        <strain evidence="3">AB047A</strain>
    </source>
</reference>
<dbReference type="AlphaFoldDB" id="A0A3A8R4G8"/>
<gene>
    <name evidence="2" type="ORF">D7X96_00775</name>
</gene>
<dbReference type="Gene3D" id="1.20.1290.10">
    <property type="entry name" value="AhpD-like"/>
    <property type="match status" value="1"/>
</dbReference>